<dbReference type="InterPro" id="IPR025698">
    <property type="entry name" value="2TM_dom"/>
</dbReference>
<name>A0A3B0T216_9ZZZZ</name>
<gene>
    <name evidence="3" type="ORF">MNBD_BACTEROID03-2283</name>
</gene>
<feature type="transmembrane region" description="Helical" evidence="1">
    <location>
        <begin position="25"/>
        <end position="47"/>
    </location>
</feature>
<dbReference type="AlphaFoldDB" id="A0A3B0T216"/>
<organism evidence="3">
    <name type="scientific">hydrothermal vent metagenome</name>
    <dbReference type="NCBI Taxonomy" id="652676"/>
    <lineage>
        <taxon>unclassified sequences</taxon>
        <taxon>metagenomes</taxon>
        <taxon>ecological metagenomes</taxon>
    </lineage>
</organism>
<dbReference type="EMBL" id="UOEL01000075">
    <property type="protein sequence ID" value="VAW11978.1"/>
    <property type="molecule type" value="Genomic_DNA"/>
</dbReference>
<evidence type="ECO:0000313" key="3">
    <source>
        <dbReference type="EMBL" id="VAW11978.1"/>
    </source>
</evidence>
<feature type="transmembrane region" description="Helical" evidence="1">
    <location>
        <begin position="67"/>
        <end position="89"/>
    </location>
</feature>
<reference evidence="3" key="1">
    <citation type="submission" date="2018-06" db="EMBL/GenBank/DDBJ databases">
        <authorList>
            <person name="Zhirakovskaya E."/>
        </authorList>
    </citation>
    <scope>NUCLEOTIDE SEQUENCE</scope>
</reference>
<accession>A0A3B0T216</accession>
<keyword evidence="1" id="KW-1133">Transmembrane helix</keyword>
<keyword evidence="1" id="KW-0812">Transmembrane</keyword>
<evidence type="ECO:0000259" key="2">
    <source>
        <dbReference type="Pfam" id="PF13239"/>
    </source>
</evidence>
<protein>
    <recommendedName>
        <fullName evidence="2">2TM domain-containing protein</fullName>
    </recommendedName>
</protein>
<dbReference type="Pfam" id="PF13239">
    <property type="entry name" value="2TM"/>
    <property type="match status" value="1"/>
</dbReference>
<proteinExistence type="predicted"/>
<feature type="domain" description="2TM" evidence="2">
    <location>
        <begin position="13"/>
        <end position="108"/>
    </location>
</feature>
<evidence type="ECO:0000256" key="1">
    <source>
        <dbReference type="SAM" id="Phobius"/>
    </source>
</evidence>
<sequence>MKSKKRKPSTSYERAHKRVHDIKGFYGHLAAYVIVNLIVLLTPGKFIFTLLSKEALGSPGFLNWVDWNVYGTPIVWGVALLIHGLSVFVKNPFLGKTWEDRQIEKYMNEDIREK</sequence>
<keyword evidence="1" id="KW-0472">Membrane</keyword>